<accession>A0A433JHW7</accession>
<dbReference type="Proteomes" id="UP000288012">
    <property type="component" value="Unassembled WGS sequence"/>
</dbReference>
<dbReference type="RefSeq" id="WP_127111419.1">
    <property type="nucleotide sequence ID" value="NZ_RZGR01000026.1"/>
</dbReference>
<evidence type="ECO:0000313" key="2">
    <source>
        <dbReference type="EMBL" id="RUQ84476.1"/>
    </source>
</evidence>
<gene>
    <name evidence="2" type="ORF">EKM59_08485</name>
</gene>
<feature type="domain" description="DUF5681" evidence="1">
    <location>
        <begin position="2"/>
        <end position="62"/>
    </location>
</feature>
<reference evidence="2 3" key="1">
    <citation type="submission" date="2018-12" db="EMBL/GenBank/DDBJ databases">
        <title>Legionella sp,whole genome shotgun sequence.</title>
        <authorList>
            <person name="Wu H."/>
        </authorList>
    </citation>
    <scope>NUCLEOTIDE SEQUENCE [LARGE SCALE GENOMIC DNA]</scope>
    <source>
        <strain evidence="3">km714</strain>
    </source>
</reference>
<evidence type="ECO:0000259" key="1">
    <source>
        <dbReference type="Pfam" id="PF18932"/>
    </source>
</evidence>
<sequence length="125" mass="14031">MRFQPGKSGNPAGRPKGSCNTQTQLIKLLEPHAEKLINKMVEDALDGDPNALRLCIERLLPKAKHRVVERPLPALEDGSYDSIIDTILQEILFGNISPDEGKKMISLMEENQNRKEVNSIIQMIK</sequence>
<proteinExistence type="predicted"/>
<dbReference type="EMBL" id="RZGR01000026">
    <property type="protein sequence ID" value="RUQ84476.1"/>
    <property type="molecule type" value="Genomic_DNA"/>
</dbReference>
<dbReference type="Pfam" id="PF18932">
    <property type="entry name" value="DUF5681"/>
    <property type="match status" value="1"/>
</dbReference>
<keyword evidence="3" id="KW-1185">Reference proteome</keyword>
<evidence type="ECO:0000313" key="3">
    <source>
        <dbReference type="Proteomes" id="UP000288012"/>
    </source>
</evidence>
<dbReference type="InterPro" id="IPR043736">
    <property type="entry name" value="DUF5681"/>
</dbReference>
<name>A0A433JHW7_9GAMM</name>
<organism evidence="2 3">
    <name type="scientific">Legionella septentrionalis</name>
    <dbReference type="NCBI Taxonomy" id="2498109"/>
    <lineage>
        <taxon>Bacteria</taxon>
        <taxon>Pseudomonadati</taxon>
        <taxon>Pseudomonadota</taxon>
        <taxon>Gammaproteobacteria</taxon>
        <taxon>Legionellales</taxon>
        <taxon>Legionellaceae</taxon>
        <taxon>Legionella</taxon>
    </lineage>
</organism>
<comment type="caution">
    <text evidence="2">The sequence shown here is derived from an EMBL/GenBank/DDBJ whole genome shotgun (WGS) entry which is preliminary data.</text>
</comment>
<dbReference type="AlphaFoldDB" id="A0A433JHW7"/>
<protein>
    <recommendedName>
        <fullName evidence="1">DUF5681 domain-containing protein</fullName>
    </recommendedName>
</protein>